<feature type="non-terminal residue" evidence="2">
    <location>
        <position position="1"/>
    </location>
</feature>
<gene>
    <name evidence="2" type="ORF">S12H4_58326</name>
</gene>
<feature type="region of interest" description="Disordered" evidence="1">
    <location>
        <begin position="138"/>
        <end position="185"/>
    </location>
</feature>
<name>X1VPY2_9ZZZZ</name>
<feature type="non-terminal residue" evidence="2">
    <location>
        <position position="185"/>
    </location>
</feature>
<protein>
    <submittedName>
        <fullName evidence="2">Uncharacterized protein</fullName>
    </submittedName>
</protein>
<reference evidence="2" key="1">
    <citation type="journal article" date="2014" name="Front. Microbiol.">
        <title>High frequency of phylogenetically diverse reductive dehalogenase-homologous genes in deep subseafloor sedimentary metagenomes.</title>
        <authorList>
            <person name="Kawai M."/>
            <person name="Futagami T."/>
            <person name="Toyoda A."/>
            <person name="Takaki Y."/>
            <person name="Nishi S."/>
            <person name="Hori S."/>
            <person name="Arai W."/>
            <person name="Tsubouchi T."/>
            <person name="Morono Y."/>
            <person name="Uchiyama I."/>
            <person name="Ito T."/>
            <person name="Fujiyama A."/>
            <person name="Inagaki F."/>
            <person name="Takami H."/>
        </authorList>
    </citation>
    <scope>NUCLEOTIDE SEQUENCE</scope>
    <source>
        <strain evidence="2">Expedition CK06-06</strain>
    </source>
</reference>
<sequence length="185" mass="20538">VPGGLTATSNAINKRVNQRPKVEVKAGENLSKKEINDKQKEIKDNFEKLGVKVKTRYNKKGFVNVEMLGMTKDAIKNVAEKAKSAGLSIKNYLIKVEAELKAQAEADKEEIQVPFEKEPVIDSDIIQEDVLDLEDIEVTGGEGVPPTKPPTAEGFDFEEEDPDEKPEGESRVSRETLLNMISEQI</sequence>
<organism evidence="2">
    <name type="scientific">marine sediment metagenome</name>
    <dbReference type="NCBI Taxonomy" id="412755"/>
    <lineage>
        <taxon>unclassified sequences</taxon>
        <taxon>metagenomes</taxon>
        <taxon>ecological metagenomes</taxon>
    </lineage>
</organism>
<proteinExistence type="predicted"/>
<feature type="compositionally biased region" description="Polar residues" evidence="1">
    <location>
        <begin position="1"/>
        <end position="12"/>
    </location>
</feature>
<feature type="compositionally biased region" description="Acidic residues" evidence="1">
    <location>
        <begin position="155"/>
        <end position="164"/>
    </location>
</feature>
<accession>X1VPY2</accession>
<comment type="caution">
    <text evidence="2">The sequence shown here is derived from an EMBL/GenBank/DDBJ whole genome shotgun (WGS) entry which is preliminary data.</text>
</comment>
<evidence type="ECO:0000313" key="2">
    <source>
        <dbReference type="EMBL" id="GAJ18666.1"/>
    </source>
</evidence>
<dbReference type="EMBL" id="BARW01037859">
    <property type="protein sequence ID" value="GAJ18666.1"/>
    <property type="molecule type" value="Genomic_DNA"/>
</dbReference>
<feature type="region of interest" description="Disordered" evidence="1">
    <location>
        <begin position="1"/>
        <end position="22"/>
    </location>
</feature>
<dbReference type="AlphaFoldDB" id="X1VPY2"/>
<evidence type="ECO:0000256" key="1">
    <source>
        <dbReference type="SAM" id="MobiDB-lite"/>
    </source>
</evidence>
<feature type="compositionally biased region" description="Basic and acidic residues" evidence="1">
    <location>
        <begin position="165"/>
        <end position="174"/>
    </location>
</feature>